<dbReference type="InterPro" id="IPR052967">
    <property type="entry name" value="Stress_Response_Assoc"/>
</dbReference>
<dbReference type="Pfam" id="PF09557">
    <property type="entry name" value="DUF2382"/>
    <property type="match status" value="1"/>
</dbReference>
<evidence type="ECO:0000313" key="4">
    <source>
        <dbReference type="EMBL" id="MFB9730854.1"/>
    </source>
</evidence>
<dbReference type="InterPro" id="IPR027275">
    <property type="entry name" value="PRC-brl_dom"/>
</dbReference>
<dbReference type="InterPro" id="IPR014747">
    <property type="entry name" value="Bac_photo_RC_H_C"/>
</dbReference>
<dbReference type="PANTHER" id="PTHR38463:SF1">
    <property type="entry name" value="STRESS RESPONSE PROTEIN YSNF"/>
    <property type="match status" value="1"/>
</dbReference>
<evidence type="ECO:0000256" key="1">
    <source>
        <dbReference type="SAM" id="MobiDB-lite"/>
    </source>
</evidence>
<dbReference type="SUPFAM" id="SSF50346">
    <property type="entry name" value="PRC-barrel domain"/>
    <property type="match status" value="1"/>
</dbReference>
<dbReference type="PANTHER" id="PTHR38463">
    <property type="entry name" value="STRESS RESPONSE PROTEIN YSNF"/>
    <property type="match status" value="1"/>
</dbReference>
<dbReference type="RefSeq" id="WP_141339369.1">
    <property type="nucleotide sequence ID" value="NZ_JBHMAX010000005.1"/>
</dbReference>
<name>A0ABV5UZ63_9MICO</name>
<feature type="compositionally biased region" description="Basic and acidic residues" evidence="1">
    <location>
        <begin position="271"/>
        <end position="284"/>
    </location>
</feature>
<dbReference type="Proteomes" id="UP001589613">
    <property type="component" value="Unassembled WGS sequence"/>
</dbReference>
<dbReference type="Pfam" id="PF05239">
    <property type="entry name" value="PRC"/>
    <property type="match status" value="1"/>
</dbReference>
<dbReference type="InterPro" id="IPR019060">
    <property type="entry name" value="DUF2382"/>
</dbReference>
<feature type="domain" description="DUF2382" evidence="3">
    <location>
        <begin position="177"/>
        <end position="286"/>
    </location>
</feature>
<feature type="region of interest" description="Disordered" evidence="1">
    <location>
        <begin position="271"/>
        <end position="306"/>
    </location>
</feature>
<evidence type="ECO:0000259" key="2">
    <source>
        <dbReference type="Pfam" id="PF05239"/>
    </source>
</evidence>
<organism evidence="4 5">
    <name type="scientific">Ornithinimicrobium kibberense</name>
    <dbReference type="NCBI Taxonomy" id="282060"/>
    <lineage>
        <taxon>Bacteria</taxon>
        <taxon>Bacillati</taxon>
        <taxon>Actinomycetota</taxon>
        <taxon>Actinomycetes</taxon>
        <taxon>Micrococcales</taxon>
        <taxon>Ornithinimicrobiaceae</taxon>
        <taxon>Ornithinimicrobium</taxon>
    </lineage>
</organism>
<evidence type="ECO:0000259" key="3">
    <source>
        <dbReference type="Pfam" id="PF09557"/>
    </source>
</evidence>
<feature type="compositionally biased region" description="Basic and acidic residues" evidence="1">
    <location>
        <begin position="293"/>
        <end position="306"/>
    </location>
</feature>
<keyword evidence="5" id="KW-1185">Reference proteome</keyword>
<comment type="caution">
    <text evidence="4">The sequence shown here is derived from an EMBL/GenBank/DDBJ whole genome shotgun (WGS) entry which is preliminary data.</text>
</comment>
<gene>
    <name evidence="4" type="ORF">ACFFN0_02220</name>
</gene>
<reference evidence="4 5" key="1">
    <citation type="submission" date="2024-09" db="EMBL/GenBank/DDBJ databases">
        <authorList>
            <person name="Sun Q."/>
            <person name="Mori K."/>
        </authorList>
    </citation>
    <scope>NUCLEOTIDE SEQUENCE [LARGE SCALE GENOMIC DNA]</scope>
    <source>
        <strain evidence="4 5">JCM 12763</strain>
    </source>
</reference>
<evidence type="ECO:0000313" key="5">
    <source>
        <dbReference type="Proteomes" id="UP001589613"/>
    </source>
</evidence>
<dbReference type="NCBIfam" id="TIGR02271">
    <property type="entry name" value="YsnF/AvaK domain"/>
    <property type="match status" value="1"/>
</dbReference>
<sequence>MRITQEHIDQLYNADVVDRDGDSLGGVGQVYLDDNTGDPAWVTVKTGFFGTKETFVPLTEADYGDGTIRLPYEKGFIKDAPNMEADQHLSESEQDELYRYYEVQGMGGGTGRGDVDREGFVDRDRDGRADDVEGNAMPRGAAMSGGLDEDRQDLNAGGDVARQEYAGDARGNDEGRMTLHEERVDVGTERVQTGRVRLRKHVVTDQKTVTVPVEREEYEVVREPVTDGGTADRGDLGDDEIEVAVHEERPVIDKDVVATEEVGVQRTTVTDERDVTTDVAHEEVDVVQDDDREGLRDGDVDPGRRT</sequence>
<feature type="compositionally biased region" description="Basic and acidic residues" evidence="1">
    <location>
        <begin position="113"/>
        <end position="131"/>
    </location>
</feature>
<proteinExistence type="predicted"/>
<feature type="domain" description="PRC-barrel" evidence="2">
    <location>
        <begin position="6"/>
        <end position="73"/>
    </location>
</feature>
<dbReference type="InterPro" id="IPR011033">
    <property type="entry name" value="PRC_barrel-like_sf"/>
</dbReference>
<dbReference type="Gene3D" id="3.90.50.10">
    <property type="entry name" value="Photosynthetic Reaction Center, subunit H, domain 2"/>
    <property type="match status" value="1"/>
</dbReference>
<protein>
    <submittedName>
        <fullName evidence="4">DUF2382 domain-containing protein</fullName>
    </submittedName>
</protein>
<dbReference type="EMBL" id="JBHMAX010000005">
    <property type="protein sequence ID" value="MFB9730854.1"/>
    <property type="molecule type" value="Genomic_DNA"/>
</dbReference>
<feature type="region of interest" description="Disordered" evidence="1">
    <location>
        <begin position="108"/>
        <end position="149"/>
    </location>
</feature>
<accession>A0ABV5UZ63</accession>